<evidence type="ECO:0000313" key="3">
    <source>
        <dbReference type="EMBL" id="SFP06317.1"/>
    </source>
</evidence>
<gene>
    <name evidence="3" type="ORF">SAMN04489713_111215</name>
</gene>
<evidence type="ECO:0008006" key="5">
    <source>
        <dbReference type="Google" id="ProtNLM"/>
    </source>
</evidence>
<dbReference type="InterPro" id="IPR002878">
    <property type="entry name" value="ChsH2_C"/>
</dbReference>
<reference evidence="3 4" key="1">
    <citation type="submission" date="2016-10" db="EMBL/GenBank/DDBJ databases">
        <authorList>
            <person name="de Groot N.N."/>
        </authorList>
    </citation>
    <scope>NUCLEOTIDE SEQUENCE [LARGE SCALE GENOMIC DNA]</scope>
    <source>
        <strain evidence="3 4">DSM 43067</strain>
    </source>
</reference>
<evidence type="ECO:0000259" key="1">
    <source>
        <dbReference type="Pfam" id="PF01796"/>
    </source>
</evidence>
<dbReference type="Pfam" id="PF12172">
    <property type="entry name" value="zf-ChsH2"/>
    <property type="match status" value="1"/>
</dbReference>
<dbReference type="SUPFAM" id="SSF50249">
    <property type="entry name" value="Nucleic acid-binding proteins"/>
    <property type="match status" value="1"/>
</dbReference>
<dbReference type="PANTHER" id="PTHR34075:SF5">
    <property type="entry name" value="BLR3430 PROTEIN"/>
    <property type="match status" value="1"/>
</dbReference>
<dbReference type="Gene3D" id="6.10.30.10">
    <property type="match status" value="1"/>
</dbReference>
<dbReference type="OrthoDB" id="7470921at2"/>
<dbReference type="AlphaFoldDB" id="A0A1I5MAE2"/>
<sequence length="132" mass="14511">MTDSAEILDPPTTTFWSAAAEGRLLVQRCTVCGHHQLYPRPFCMACDLTDLTWIEASGLGTVYSCVTVHLPVRDDIPPPYTVGLVEIDEGPRLLARMPDTAAIGDRVAARWRRPDAGTRPVLFFDEVGEVAL</sequence>
<feature type="domain" description="ChsH2 C-terminal OB-fold" evidence="1">
    <location>
        <begin position="53"/>
        <end position="112"/>
    </location>
</feature>
<protein>
    <recommendedName>
        <fullName evidence="5">DUF35 domain-containing protein</fullName>
    </recommendedName>
</protein>
<accession>A0A1I5MAE2</accession>
<feature type="domain" description="ChsH2 rubredoxin-like zinc ribbon" evidence="2">
    <location>
        <begin position="16"/>
        <end position="47"/>
    </location>
</feature>
<dbReference type="Pfam" id="PF01796">
    <property type="entry name" value="OB_ChsH2_C"/>
    <property type="match status" value="1"/>
</dbReference>
<evidence type="ECO:0000259" key="2">
    <source>
        <dbReference type="Pfam" id="PF12172"/>
    </source>
</evidence>
<dbReference type="InterPro" id="IPR052513">
    <property type="entry name" value="Thioester_dehydratase-like"/>
</dbReference>
<dbReference type="EMBL" id="FOVH01000011">
    <property type="protein sequence ID" value="SFP06317.1"/>
    <property type="molecule type" value="Genomic_DNA"/>
</dbReference>
<dbReference type="RefSeq" id="WP_075022864.1">
    <property type="nucleotide sequence ID" value="NZ_FOVH01000011.1"/>
</dbReference>
<keyword evidence="4" id="KW-1185">Reference proteome</keyword>
<name>A0A1I5MAE2_9ACTN</name>
<dbReference type="Proteomes" id="UP000183413">
    <property type="component" value="Unassembled WGS sequence"/>
</dbReference>
<dbReference type="PANTHER" id="PTHR34075">
    <property type="entry name" value="BLR3430 PROTEIN"/>
    <property type="match status" value="1"/>
</dbReference>
<evidence type="ECO:0000313" key="4">
    <source>
        <dbReference type="Proteomes" id="UP000183413"/>
    </source>
</evidence>
<dbReference type="InterPro" id="IPR022002">
    <property type="entry name" value="ChsH2_Znr"/>
</dbReference>
<dbReference type="STRING" id="1993.SAMN04489713_111215"/>
<proteinExistence type="predicted"/>
<dbReference type="InParanoid" id="A0A1I5MAE2"/>
<dbReference type="InterPro" id="IPR012340">
    <property type="entry name" value="NA-bd_OB-fold"/>
</dbReference>
<organism evidence="3 4">
    <name type="scientific">Actinomadura madurae</name>
    <dbReference type="NCBI Taxonomy" id="1993"/>
    <lineage>
        <taxon>Bacteria</taxon>
        <taxon>Bacillati</taxon>
        <taxon>Actinomycetota</taxon>
        <taxon>Actinomycetes</taxon>
        <taxon>Streptosporangiales</taxon>
        <taxon>Thermomonosporaceae</taxon>
        <taxon>Actinomadura</taxon>
    </lineage>
</organism>